<evidence type="ECO:0000256" key="1">
    <source>
        <dbReference type="SAM" id="MobiDB-lite"/>
    </source>
</evidence>
<dbReference type="Proteomes" id="UP000324222">
    <property type="component" value="Unassembled WGS sequence"/>
</dbReference>
<protein>
    <submittedName>
        <fullName evidence="2">Uncharacterized protein</fullName>
    </submittedName>
</protein>
<keyword evidence="3" id="KW-1185">Reference proteome</keyword>
<gene>
    <name evidence="2" type="ORF">E2C01_096283</name>
</gene>
<reference evidence="2 3" key="1">
    <citation type="submission" date="2019-05" db="EMBL/GenBank/DDBJ databases">
        <title>Another draft genome of Portunus trituberculatus and its Hox gene families provides insights of decapod evolution.</title>
        <authorList>
            <person name="Jeong J.-H."/>
            <person name="Song I."/>
            <person name="Kim S."/>
            <person name="Choi T."/>
            <person name="Kim D."/>
            <person name="Ryu S."/>
            <person name="Kim W."/>
        </authorList>
    </citation>
    <scope>NUCLEOTIDE SEQUENCE [LARGE SCALE GENOMIC DNA]</scope>
    <source>
        <tissue evidence="2">Muscle</tissue>
    </source>
</reference>
<dbReference type="EMBL" id="VSRR010124419">
    <property type="protein sequence ID" value="MPD00784.1"/>
    <property type="molecule type" value="Genomic_DNA"/>
</dbReference>
<organism evidence="2 3">
    <name type="scientific">Portunus trituberculatus</name>
    <name type="common">Swimming crab</name>
    <name type="synonym">Neptunus trituberculatus</name>
    <dbReference type="NCBI Taxonomy" id="210409"/>
    <lineage>
        <taxon>Eukaryota</taxon>
        <taxon>Metazoa</taxon>
        <taxon>Ecdysozoa</taxon>
        <taxon>Arthropoda</taxon>
        <taxon>Crustacea</taxon>
        <taxon>Multicrustacea</taxon>
        <taxon>Malacostraca</taxon>
        <taxon>Eumalacostraca</taxon>
        <taxon>Eucarida</taxon>
        <taxon>Decapoda</taxon>
        <taxon>Pleocyemata</taxon>
        <taxon>Brachyura</taxon>
        <taxon>Eubrachyura</taxon>
        <taxon>Portunoidea</taxon>
        <taxon>Portunidae</taxon>
        <taxon>Portuninae</taxon>
        <taxon>Portunus</taxon>
    </lineage>
</organism>
<comment type="caution">
    <text evidence="2">The sequence shown here is derived from an EMBL/GenBank/DDBJ whole genome shotgun (WGS) entry which is preliminary data.</text>
</comment>
<proteinExistence type="predicted"/>
<evidence type="ECO:0000313" key="3">
    <source>
        <dbReference type="Proteomes" id="UP000324222"/>
    </source>
</evidence>
<sequence length="61" mass="6668">MVGRHRQCFLGGAASGQCPGKKTQEVTQPSSRPTPHGTKATLYLAQPFLFVKTERFSCLIC</sequence>
<name>A0A5B7K2D2_PORTR</name>
<dbReference type="AlphaFoldDB" id="A0A5B7K2D2"/>
<accession>A0A5B7K2D2</accession>
<feature type="region of interest" description="Disordered" evidence="1">
    <location>
        <begin position="13"/>
        <end position="38"/>
    </location>
</feature>
<evidence type="ECO:0000313" key="2">
    <source>
        <dbReference type="EMBL" id="MPD00784.1"/>
    </source>
</evidence>